<evidence type="ECO:0000256" key="4">
    <source>
        <dbReference type="ARBA" id="ARBA00022737"/>
    </source>
</evidence>
<feature type="domain" description="BING4 C-terminal" evidence="8">
    <location>
        <begin position="346"/>
        <end position="425"/>
    </location>
</feature>
<evidence type="ECO:0000313" key="9">
    <source>
        <dbReference type="EMBL" id="SZX60124.1"/>
    </source>
</evidence>
<feature type="compositionally biased region" description="Basic and acidic residues" evidence="7">
    <location>
        <begin position="456"/>
        <end position="466"/>
    </location>
</feature>
<evidence type="ECO:0000256" key="2">
    <source>
        <dbReference type="ARBA" id="ARBA00022552"/>
    </source>
</evidence>
<dbReference type="Proteomes" id="UP000256970">
    <property type="component" value="Unassembled WGS sequence"/>
</dbReference>
<dbReference type="SUPFAM" id="SSF50978">
    <property type="entry name" value="WD40 repeat-like"/>
    <property type="match status" value="1"/>
</dbReference>
<keyword evidence="2" id="KW-0698">rRNA processing</keyword>
<reference evidence="9 10" key="1">
    <citation type="submission" date="2016-10" db="EMBL/GenBank/DDBJ databases">
        <authorList>
            <person name="Cai Z."/>
        </authorList>
    </citation>
    <scope>NUCLEOTIDE SEQUENCE [LARGE SCALE GENOMIC DNA]</scope>
</reference>
<dbReference type="InterPro" id="IPR036322">
    <property type="entry name" value="WD40_repeat_dom_sf"/>
</dbReference>
<organism evidence="9 10">
    <name type="scientific">Tetradesmus obliquus</name>
    <name type="common">Green alga</name>
    <name type="synonym">Acutodesmus obliquus</name>
    <dbReference type="NCBI Taxonomy" id="3088"/>
    <lineage>
        <taxon>Eukaryota</taxon>
        <taxon>Viridiplantae</taxon>
        <taxon>Chlorophyta</taxon>
        <taxon>core chlorophytes</taxon>
        <taxon>Chlorophyceae</taxon>
        <taxon>CS clade</taxon>
        <taxon>Sphaeropleales</taxon>
        <taxon>Scenedesmaceae</taxon>
        <taxon>Tetradesmus</taxon>
    </lineage>
</organism>
<name>A0A383V6B1_TETOB</name>
<keyword evidence="5" id="KW-0539">Nucleus</keyword>
<dbReference type="EMBL" id="FNXT01000045">
    <property type="protein sequence ID" value="SZX60124.1"/>
    <property type="molecule type" value="Genomic_DNA"/>
</dbReference>
<keyword evidence="3 6" id="KW-0853">WD repeat</keyword>
<evidence type="ECO:0000256" key="5">
    <source>
        <dbReference type="ARBA" id="ARBA00023242"/>
    </source>
</evidence>
<proteinExistence type="predicted"/>
<dbReference type="PANTHER" id="PTHR14085">
    <property type="entry name" value="WD-REPEAT PROTEIN BING4"/>
    <property type="match status" value="1"/>
</dbReference>
<dbReference type="PROSITE" id="PS50082">
    <property type="entry name" value="WD_REPEATS_2"/>
    <property type="match status" value="1"/>
</dbReference>
<dbReference type="SMART" id="SM00320">
    <property type="entry name" value="WD40"/>
    <property type="match status" value="4"/>
</dbReference>
<feature type="compositionally biased region" description="Basic residues" evidence="7">
    <location>
        <begin position="467"/>
        <end position="481"/>
    </location>
</feature>
<evidence type="ECO:0000256" key="7">
    <source>
        <dbReference type="SAM" id="MobiDB-lite"/>
    </source>
</evidence>
<dbReference type="InterPro" id="IPR015943">
    <property type="entry name" value="WD40/YVTN_repeat-like_dom_sf"/>
</dbReference>
<feature type="region of interest" description="Disordered" evidence="7">
    <location>
        <begin position="452"/>
        <end position="492"/>
    </location>
</feature>
<feature type="compositionally biased region" description="Basic and acidic residues" evidence="7">
    <location>
        <begin position="505"/>
        <end position="517"/>
    </location>
</feature>
<dbReference type="GO" id="GO:0032040">
    <property type="term" value="C:small-subunit processome"/>
    <property type="evidence" value="ECO:0007669"/>
    <property type="project" value="TreeGrafter"/>
</dbReference>
<protein>
    <recommendedName>
        <fullName evidence="8">BING4 C-terminal domain-containing protein</fullName>
    </recommendedName>
</protein>
<dbReference type="Pfam" id="PF00400">
    <property type="entry name" value="WD40"/>
    <property type="match status" value="1"/>
</dbReference>
<dbReference type="PANTHER" id="PTHR14085:SF3">
    <property type="entry name" value="WD REPEAT-CONTAINING PROTEIN 46"/>
    <property type="match status" value="1"/>
</dbReference>
<dbReference type="PROSITE" id="PS00678">
    <property type="entry name" value="WD_REPEATS_1"/>
    <property type="match status" value="1"/>
</dbReference>
<dbReference type="Pfam" id="PF08149">
    <property type="entry name" value="BING4CT"/>
    <property type="match status" value="1"/>
</dbReference>
<sequence length="527" mass="58768">MADEPAEQELLTLQASSRKKKKPKQDAYLGGVSDRKLKGQLRHTERLYKEANKAAATINQWLAPSEAGFVEAEGIEETWQIQQQQIVAAVEQGAARKAFDLSLPDLGPYRCTYSRAGRHMLLGGEKGHLAVMEWQSGHLTCEVQVKETTRDVTFLHSEQFFAAAQKKYVYIYDKRGLEVHCLRGHAAPEVLEFLPHHFLLSSIGEQGVLHYQDTSTGQVVATHRTRLGPCDVMRQNPHNAVLCCGHANGTVTMWTPNITTPVVKMLCHRGAVKALAVDPTGHQLVTAGVDRQVKVWDIRTFKPLHAYFANSPATSLDISQRGILAVGQGRRLQLWRDCLSRKAAAPYLTHMLPLGGISSLRFCPYEDVLGVGTAGGVSSVLVPGAGEPNFDSFVANPYASIKERREQEVAQLLDKLQPDTIMLDPDTVGKVLKEPVDVAAQRRQEEAAANAARLASQRDKADERAKMKGRNKPTRRQKKKQMNIIEDKKPLLRAKIQEEERARKEVAQEAKRQKLESVPRALHRLYQ</sequence>
<evidence type="ECO:0000256" key="1">
    <source>
        <dbReference type="ARBA" id="ARBA00004604"/>
    </source>
</evidence>
<feature type="region of interest" description="Disordered" evidence="7">
    <location>
        <begin position="505"/>
        <end position="527"/>
    </location>
</feature>
<evidence type="ECO:0000256" key="3">
    <source>
        <dbReference type="ARBA" id="ARBA00022574"/>
    </source>
</evidence>
<dbReference type="STRING" id="3088.A0A383V6B1"/>
<dbReference type="SMART" id="SM01033">
    <property type="entry name" value="BING4CT"/>
    <property type="match status" value="1"/>
</dbReference>
<dbReference type="InterPro" id="IPR019775">
    <property type="entry name" value="WD40_repeat_CS"/>
</dbReference>
<feature type="repeat" description="WD" evidence="6">
    <location>
        <begin position="265"/>
        <end position="306"/>
    </location>
</feature>
<dbReference type="PROSITE" id="PS50294">
    <property type="entry name" value="WD_REPEATS_REGION"/>
    <property type="match status" value="1"/>
</dbReference>
<evidence type="ECO:0000256" key="6">
    <source>
        <dbReference type="PROSITE-ProRule" id="PRU00221"/>
    </source>
</evidence>
<dbReference type="GO" id="GO:0000462">
    <property type="term" value="P:maturation of SSU-rRNA from tricistronic rRNA transcript (SSU-rRNA, 5.8S rRNA, LSU-rRNA)"/>
    <property type="evidence" value="ECO:0007669"/>
    <property type="project" value="TreeGrafter"/>
</dbReference>
<keyword evidence="10" id="KW-1185">Reference proteome</keyword>
<dbReference type="InterPro" id="IPR012952">
    <property type="entry name" value="BING4_C_dom"/>
</dbReference>
<gene>
    <name evidence="9" type="ORF">BQ4739_LOCUS705</name>
</gene>
<comment type="subcellular location">
    <subcellularLocation>
        <location evidence="1">Nucleus</location>
        <location evidence="1">Nucleolus</location>
    </subcellularLocation>
</comment>
<evidence type="ECO:0000313" key="10">
    <source>
        <dbReference type="Proteomes" id="UP000256970"/>
    </source>
</evidence>
<evidence type="ECO:0000259" key="8">
    <source>
        <dbReference type="SMART" id="SM01033"/>
    </source>
</evidence>
<dbReference type="InterPro" id="IPR001680">
    <property type="entry name" value="WD40_rpt"/>
</dbReference>
<dbReference type="GO" id="GO:0030686">
    <property type="term" value="C:90S preribosome"/>
    <property type="evidence" value="ECO:0007669"/>
    <property type="project" value="TreeGrafter"/>
</dbReference>
<dbReference type="FunFam" id="2.130.10.10:FF:000378">
    <property type="entry name" value="U3 small nucleolar RNA-associated protein 7"/>
    <property type="match status" value="1"/>
</dbReference>
<accession>A0A383V6B1</accession>
<keyword evidence="4" id="KW-0677">Repeat</keyword>
<dbReference type="Gene3D" id="2.130.10.10">
    <property type="entry name" value="YVTN repeat-like/Quinoprotein amine dehydrogenase"/>
    <property type="match status" value="1"/>
</dbReference>
<dbReference type="InterPro" id="IPR040315">
    <property type="entry name" value="WDR46/Utp7"/>
</dbReference>
<dbReference type="AlphaFoldDB" id="A0A383V6B1"/>